<evidence type="ECO:0000313" key="3">
    <source>
        <dbReference type="Proteomes" id="UP000602647"/>
    </source>
</evidence>
<dbReference type="SUPFAM" id="SSF52266">
    <property type="entry name" value="SGNH hydrolase"/>
    <property type="match status" value="1"/>
</dbReference>
<evidence type="ECO:0000256" key="1">
    <source>
        <dbReference type="SAM" id="Phobius"/>
    </source>
</evidence>
<dbReference type="AlphaFoldDB" id="A0A923STB3"/>
<organism evidence="2 3">
    <name type="scientific">Zhenpiania hominis</name>
    <dbReference type="NCBI Taxonomy" id="2763644"/>
    <lineage>
        <taxon>Bacteria</taxon>
        <taxon>Bacillati</taxon>
        <taxon>Bacillota</taxon>
        <taxon>Clostridia</taxon>
        <taxon>Peptostreptococcales</taxon>
        <taxon>Anaerovoracaceae</taxon>
        <taxon>Zhenpiania</taxon>
    </lineage>
</organism>
<evidence type="ECO:0008006" key="4">
    <source>
        <dbReference type="Google" id="ProtNLM"/>
    </source>
</evidence>
<keyword evidence="1" id="KW-1133">Transmembrane helix</keyword>
<keyword evidence="3" id="KW-1185">Reference proteome</keyword>
<keyword evidence="1" id="KW-0812">Transmembrane</keyword>
<comment type="caution">
    <text evidence="2">The sequence shown here is derived from an EMBL/GenBank/DDBJ whole genome shotgun (WGS) entry which is preliminary data.</text>
</comment>
<evidence type="ECO:0000313" key="2">
    <source>
        <dbReference type="EMBL" id="MBC6681254.1"/>
    </source>
</evidence>
<reference evidence="2" key="1">
    <citation type="submission" date="2020-08" db="EMBL/GenBank/DDBJ databases">
        <title>Genome public.</title>
        <authorList>
            <person name="Liu C."/>
            <person name="Sun Q."/>
        </authorList>
    </citation>
    <scope>NUCLEOTIDE SEQUENCE</scope>
    <source>
        <strain evidence="2">BX12</strain>
    </source>
</reference>
<accession>A0A923STB3</accession>
<dbReference type="EMBL" id="JACRYT010000030">
    <property type="protein sequence ID" value="MBC6681254.1"/>
    <property type="molecule type" value="Genomic_DNA"/>
</dbReference>
<protein>
    <recommendedName>
        <fullName evidence="4">SGNH/GDSL hydrolase family protein</fullName>
    </recommendedName>
</protein>
<keyword evidence="1" id="KW-0472">Membrane</keyword>
<dbReference type="Proteomes" id="UP000602647">
    <property type="component" value="Unassembled WGS sequence"/>
</dbReference>
<dbReference type="RefSeq" id="WP_187304349.1">
    <property type="nucleotide sequence ID" value="NZ_JACRYT010000030.1"/>
</dbReference>
<name>A0A923STB3_9FIRM</name>
<proteinExistence type="predicted"/>
<gene>
    <name evidence="2" type="ORF">H9L42_15685</name>
</gene>
<sequence>MKKREIKKGVVFLLCVILVFIYINIIFSFPSGEAADGSKEKWNTFYAMEEDTLDAVYLGTSSVDRYWISPQAWKETGMAVYPFAISSISSVFLQPMMEEVLKTQDVQLFIIDIRTFTNDADDITDTRMRRVTDNMKWSSTKLEALEEGFEYASYGSNDIDSDDLSWYIPFLKYHQRWNADLNLDDLISIYPTTDYGGYAAYQPKVFTSVPQKNPNMSTKKMDLEEESALELAELLEYCDTLDCQILFVDAPYVMTKEQREKSNTIASVIKDAGYPLLEFNTEEYYEKLDLDFSRDYYDKRHVNYLGAVKYTRVFSRYLEKNYNLEEYQNAEDPDYWSTAYDKLTDKIRESGQELLSASRK</sequence>
<feature type="transmembrane region" description="Helical" evidence="1">
    <location>
        <begin position="9"/>
        <end position="29"/>
    </location>
</feature>